<organism evidence="1 2">
    <name type="scientific">Dreissena polymorpha</name>
    <name type="common">Zebra mussel</name>
    <name type="synonym">Mytilus polymorpha</name>
    <dbReference type="NCBI Taxonomy" id="45954"/>
    <lineage>
        <taxon>Eukaryota</taxon>
        <taxon>Metazoa</taxon>
        <taxon>Spiralia</taxon>
        <taxon>Lophotrochozoa</taxon>
        <taxon>Mollusca</taxon>
        <taxon>Bivalvia</taxon>
        <taxon>Autobranchia</taxon>
        <taxon>Heteroconchia</taxon>
        <taxon>Euheterodonta</taxon>
        <taxon>Imparidentia</taxon>
        <taxon>Neoheterodontei</taxon>
        <taxon>Myida</taxon>
        <taxon>Dreissenoidea</taxon>
        <taxon>Dreissenidae</taxon>
        <taxon>Dreissena</taxon>
    </lineage>
</organism>
<proteinExistence type="predicted"/>
<keyword evidence="2" id="KW-1185">Reference proteome</keyword>
<dbReference type="Proteomes" id="UP000828390">
    <property type="component" value="Unassembled WGS sequence"/>
</dbReference>
<comment type="caution">
    <text evidence="1">The sequence shown here is derived from an EMBL/GenBank/DDBJ whole genome shotgun (WGS) entry which is preliminary data.</text>
</comment>
<name>A0A9D4J5G3_DREPO</name>
<protein>
    <submittedName>
        <fullName evidence="1">Uncharacterized protein</fullName>
    </submittedName>
</protein>
<evidence type="ECO:0000313" key="1">
    <source>
        <dbReference type="EMBL" id="KAH3796027.1"/>
    </source>
</evidence>
<reference evidence="1" key="2">
    <citation type="submission" date="2020-11" db="EMBL/GenBank/DDBJ databases">
        <authorList>
            <person name="McCartney M.A."/>
            <person name="Auch B."/>
            <person name="Kono T."/>
            <person name="Mallez S."/>
            <person name="Becker A."/>
            <person name="Gohl D.M."/>
            <person name="Silverstein K.A.T."/>
            <person name="Koren S."/>
            <person name="Bechman K.B."/>
            <person name="Herman A."/>
            <person name="Abrahante J.E."/>
            <person name="Garbe J."/>
        </authorList>
    </citation>
    <scope>NUCLEOTIDE SEQUENCE</scope>
    <source>
        <strain evidence="1">Duluth1</strain>
        <tissue evidence="1">Whole animal</tissue>
    </source>
</reference>
<reference evidence="1" key="1">
    <citation type="journal article" date="2019" name="bioRxiv">
        <title>The Genome of the Zebra Mussel, Dreissena polymorpha: A Resource for Invasive Species Research.</title>
        <authorList>
            <person name="McCartney M.A."/>
            <person name="Auch B."/>
            <person name="Kono T."/>
            <person name="Mallez S."/>
            <person name="Zhang Y."/>
            <person name="Obille A."/>
            <person name="Becker A."/>
            <person name="Abrahante J.E."/>
            <person name="Garbe J."/>
            <person name="Badalamenti J.P."/>
            <person name="Herman A."/>
            <person name="Mangelson H."/>
            <person name="Liachko I."/>
            <person name="Sullivan S."/>
            <person name="Sone E.D."/>
            <person name="Koren S."/>
            <person name="Silverstein K.A.T."/>
            <person name="Beckman K.B."/>
            <person name="Gohl D.M."/>
        </authorList>
    </citation>
    <scope>NUCLEOTIDE SEQUENCE</scope>
    <source>
        <strain evidence="1">Duluth1</strain>
        <tissue evidence="1">Whole animal</tissue>
    </source>
</reference>
<accession>A0A9D4J5G3</accession>
<dbReference type="AlphaFoldDB" id="A0A9D4J5G3"/>
<evidence type="ECO:0000313" key="2">
    <source>
        <dbReference type="Proteomes" id="UP000828390"/>
    </source>
</evidence>
<sequence length="54" mass="5621">MWSPCSAVSPTVPPTSCAFWMPSMGGGVALRLPVTVLRCEAGCGNRSFTCSCPL</sequence>
<dbReference type="EMBL" id="JAIWYP010000007">
    <property type="protein sequence ID" value="KAH3796027.1"/>
    <property type="molecule type" value="Genomic_DNA"/>
</dbReference>
<gene>
    <name evidence="1" type="ORF">DPMN_149591</name>
</gene>